<dbReference type="EMBL" id="RDQH01000339">
    <property type="protein sequence ID" value="RXH78590.1"/>
    <property type="molecule type" value="Genomic_DNA"/>
</dbReference>
<sequence>MHIRCLMLCLFENSTNKLWKELSLRNFSLTCSSSSTHGSRFFPLAFGIVDSEKENNWTWFLENLAEILLPQGRTVTFISDHNRGLLEVVSSVFPEAPHAFYMFHLKLNIQSKYPKQMGYGYGEVIANLFQKCCYAPSQLVFDQKMKTLIKDGGQ</sequence>
<dbReference type="Pfam" id="PF10551">
    <property type="entry name" value="MULE"/>
    <property type="match status" value="1"/>
</dbReference>
<gene>
    <name evidence="2" type="ORF">DVH24_002108</name>
</gene>
<protein>
    <recommendedName>
        <fullName evidence="1">MULE transposase domain-containing protein</fullName>
    </recommendedName>
</protein>
<name>A0A498I5U9_MALDO</name>
<evidence type="ECO:0000313" key="2">
    <source>
        <dbReference type="EMBL" id="RXH78590.1"/>
    </source>
</evidence>
<dbReference type="PANTHER" id="PTHR31973">
    <property type="entry name" value="POLYPROTEIN, PUTATIVE-RELATED"/>
    <property type="match status" value="1"/>
</dbReference>
<proteinExistence type="predicted"/>
<dbReference type="PANTHER" id="PTHR31973:SF187">
    <property type="entry name" value="MUTATOR TRANSPOSASE MUDRA PROTEIN"/>
    <property type="match status" value="1"/>
</dbReference>
<reference evidence="2 3" key="1">
    <citation type="submission" date="2018-10" db="EMBL/GenBank/DDBJ databases">
        <title>A high-quality apple genome assembly.</title>
        <authorList>
            <person name="Hu J."/>
        </authorList>
    </citation>
    <scope>NUCLEOTIDE SEQUENCE [LARGE SCALE GENOMIC DNA]</scope>
    <source>
        <strain evidence="3">cv. HFTH1</strain>
        <tissue evidence="2">Young leaf</tissue>
    </source>
</reference>
<dbReference type="InterPro" id="IPR018289">
    <property type="entry name" value="MULE_transposase_dom"/>
</dbReference>
<evidence type="ECO:0000259" key="1">
    <source>
        <dbReference type="Pfam" id="PF10551"/>
    </source>
</evidence>
<feature type="domain" description="MULE transposase" evidence="1">
    <location>
        <begin position="34"/>
        <end position="106"/>
    </location>
</feature>
<accession>A0A498I5U9</accession>
<dbReference type="Proteomes" id="UP000290289">
    <property type="component" value="Chromosome 13"/>
</dbReference>
<organism evidence="2 3">
    <name type="scientific">Malus domestica</name>
    <name type="common">Apple</name>
    <name type="synonym">Pyrus malus</name>
    <dbReference type="NCBI Taxonomy" id="3750"/>
    <lineage>
        <taxon>Eukaryota</taxon>
        <taxon>Viridiplantae</taxon>
        <taxon>Streptophyta</taxon>
        <taxon>Embryophyta</taxon>
        <taxon>Tracheophyta</taxon>
        <taxon>Spermatophyta</taxon>
        <taxon>Magnoliopsida</taxon>
        <taxon>eudicotyledons</taxon>
        <taxon>Gunneridae</taxon>
        <taxon>Pentapetalae</taxon>
        <taxon>rosids</taxon>
        <taxon>fabids</taxon>
        <taxon>Rosales</taxon>
        <taxon>Rosaceae</taxon>
        <taxon>Amygdaloideae</taxon>
        <taxon>Maleae</taxon>
        <taxon>Malus</taxon>
    </lineage>
</organism>
<comment type="caution">
    <text evidence="2">The sequence shown here is derived from an EMBL/GenBank/DDBJ whole genome shotgun (WGS) entry which is preliminary data.</text>
</comment>
<dbReference type="AlphaFoldDB" id="A0A498I5U9"/>
<evidence type="ECO:0000313" key="3">
    <source>
        <dbReference type="Proteomes" id="UP000290289"/>
    </source>
</evidence>
<keyword evidence="3" id="KW-1185">Reference proteome</keyword>